<sequence>MKYFNLVFFTAILSFNLSAAHHEEDEQKGISGLVSSEVFDLAGEMDLYVERYQSCGDTNNEKHYHPVGTLVYMLDGKAASKSSGKWKEYSEGSYWFEPSMWVHGGSMTDEPKFGDDQCRQTLVIRASRKGEEPTVFVK</sequence>
<dbReference type="SUPFAM" id="SSF51182">
    <property type="entry name" value="RmlC-like cupins"/>
    <property type="match status" value="1"/>
</dbReference>
<reference evidence="1" key="1">
    <citation type="submission" date="2018-05" db="EMBL/GenBank/DDBJ databases">
        <authorList>
            <person name="Lanie J.A."/>
            <person name="Ng W.-L."/>
            <person name="Kazmierczak K.M."/>
            <person name="Andrzejewski T.M."/>
            <person name="Davidsen T.M."/>
            <person name="Wayne K.J."/>
            <person name="Tettelin H."/>
            <person name="Glass J.I."/>
            <person name="Rusch D."/>
            <person name="Podicherti R."/>
            <person name="Tsui H.-C.T."/>
            <person name="Winkler M.E."/>
        </authorList>
    </citation>
    <scope>NUCLEOTIDE SEQUENCE</scope>
</reference>
<organism evidence="1">
    <name type="scientific">marine metagenome</name>
    <dbReference type="NCBI Taxonomy" id="408172"/>
    <lineage>
        <taxon>unclassified sequences</taxon>
        <taxon>metagenomes</taxon>
        <taxon>ecological metagenomes</taxon>
    </lineage>
</organism>
<evidence type="ECO:0008006" key="2">
    <source>
        <dbReference type="Google" id="ProtNLM"/>
    </source>
</evidence>
<dbReference type="EMBL" id="UINC01010320">
    <property type="protein sequence ID" value="SVA45955.1"/>
    <property type="molecule type" value="Genomic_DNA"/>
</dbReference>
<protein>
    <recommendedName>
        <fullName evidence="2">Cupin 2 conserved barrel domain-containing protein</fullName>
    </recommendedName>
</protein>
<dbReference type="Gene3D" id="2.60.120.10">
    <property type="entry name" value="Jelly Rolls"/>
    <property type="match status" value="1"/>
</dbReference>
<dbReference type="AlphaFoldDB" id="A0A381W088"/>
<evidence type="ECO:0000313" key="1">
    <source>
        <dbReference type="EMBL" id="SVA45955.1"/>
    </source>
</evidence>
<accession>A0A381W088</accession>
<dbReference type="InterPro" id="IPR014710">
    <property type="entry name" value="RmlC-like_jellyroll"/>
</dbReference>
<dbReference type="InterPro" id="IPR011051">
    <property type="entry name" value="RmlC_Cupin_sf"/>
</dbReference>
<gene>
    <name evidence="1" type="ORF">METZ01_LOCUS98809</name>
</gene>
<name>A0A381W088_9ZZZZ</name>
<proteinExistence type="predicted"/>